<sequence>MDYPYLLADYSYLLEADGLPLSTGGWRLPLSIGGWQTTLIYWRLTDYQEVQQQPCI</sequence>
<proteinExistence type="predicted"/>
<evidence type="ECO:0000313" key="2">
    <source>
        <dbReference type="EMBL" id="KAH3808160.1"/>
    </source>
</evidence>
<gene>
    <name evidence="1" type="ORF">DPMN_136072</name>
    <name evidence="2" type="ORF">DPMN_136511</name>
</gene>
<reference evidence="2" key="1">
    <citation type="journal article" date="2019" name="bioRxiv">
        <title>The Genome of the Zebra Mussel, Dreissena polymorpha: A Resource for Invasive Species Research.</title>
        <authorList>
            <person name="McCartney M.A."/>
            <person name="Auch B."/>
            <person name="Kono T."/>
            <person name="Mallez S."/>
            <person name="Zhang Y."/>
            <person name="Obille A."/>
            <person name="Becker A."/>
            <person name="Abrahante J.E."/>
            <person name="Garbe J."/>
            <person name="Badalamenti J.P."/>
            <person name="Herman A."/>
            <person name="Mangelson H."/>
            <person name="Liachko I."/>
            <person name="Sullivan S."/>
            <person name="Sone E.D."/>
            <person name="Koren S."/>
            <person name="Silverstein K.A.T."/>
            <person name="Beckman K.B."/>
            <person name="Gohl D.M."/>
        </authorList>
    </citation>
    <scope>NUCLEOTIDE SEQUENCE</scope>
    <source>
        <strain evidence="2">Duluth1</strain>
        <tissue evidence="2">Whole animal</tissue>
    </source>
</reference>
<name>A0A9D4JDU9_DREPO</name>
<dbReference type="EMBL" id="JAIWYP010000006">
    <property type="protein sequence ID" value="KAH3808160.1"/>
    <property type="molecule type" value="Genomic_DNA"/>
</dbReference>
<dbReference type="Proteomes" id="UP000828390">
    <property type="component" value="Unassembled WGS sequence"/>
</dbReference>
<evidence type="ECO:0000313" key="3">
    <source>
        <dbReference type="Proteomes" id="UP000828390"/>
    </source>
</evidence>
<reference evidence="2" key="2">
    <citation type="submission" date="2020-11" db="EMBL/GenBank/DDBJ databases">
        <authorList>
            <person name="McCartney M.A."/>
            <person name="Auch B."/>
            <person name="Kono T."/>
            <person name="Mallez S."/>
            <person name="Becker A."/>
            <person name="Gohl D.M."/>
            <person name="Silverstein K.A.T."/>
            <person name="Koren S."/>
            <person name="Bechman K.B."/>
            <person name="Herman A."/>
            <person name="Abrahante J.E."/>
            <person name="Garbe J."/>
        </authorList>
    </citation>
    <scope>NUCLEOTIDE SEQUENCE</scope>
    <source>
        <strain evidence="2">Duluth1</strain>
        <tissue evidence="2">Whole animal</tissue>
    </source>
</reference>
<evidence type="ECO:0000313" key="1">
    <source>
        <dbReference type="EMBL" id="KAH3807725.1"/>
    </source>
</evidence>
<keyword evidence="3" id="KW-1185">Reference proteome</keyword>
<comment type="caution">
    <text evidence="2">The sequence shown here is derived from an EMBL/GenBank/DDBJ whole genome shotgun (WGS) entry which is preliminary data.</text>
</comment>
<accession>A0A9D4JDU9</accession>
<dbReference type="AlphaFoldDB" id="A0A9D4JDU9"/>
<protein>
    <submittedName>
        <fullName evidence="2">Uncharacterized protein</fullName>
    </submittedName>
</protein>
<organism evidence="2 3">
    <name type="scientific">Dreissena polymorpha</name>
    <name type="common">Zebra mussel</name>
    <name type="synonym">Mytilus polymorpha</name>
    <dbReference type="NCBI Taxonomy" id="45954"/>
    <lineage>
        <taxon>Eukaryota</taxon>
        <taxon>Metazoa</taxon>
        <taxon>Spiralia</taxon>
        <taxon>Lophotrochozoa</taxon>
        <taxon>Mollusca</taxon>
        <taxon>Bivalvia</taxon>
        <taxon>Autobranchia</taxon>
        <taxon>Heteroconchia</taxon>
        <taxon>Euheterodonta</taxon>
        <taxon>Imparidentia</taxon>
        <taxon>Neoheterodontei</taxon>
        <taxon>Myida</taxon>
        <taxon>Dreissenoidea</taxon>
        <taxon>Dreissenidae</taxon>
        <taxon>Dreissena</taxon>
    </lineage>
</organism>
<dbReference type="EMBL" id="JAIWYP010000006">
    <property type="protein sequence ID" value="KAH3807725.1"/>
    <property type="molecule type" value="Genomic_DNA"/>
</dbReference>